<evidence type="ECO:0000313" key="2">
    <source>
        <dbReference type="Proteomes" id="UP000518681"/>
    </source>
</evidence>
<evidence type="ECO:0000313" key="1">
    <source>
        <dbReference type="EMBL" id="MBB6204420.1"/>
    </source>
</evidence>
<dbReference type="AlphaFoldDB" id="A0AAW3V3R5"/>
<dbReference type="EMBL" id="JACIIK010000009">
    <property type="protein sequence ID" value="MBB6204420.1"/>
    <property type="molecule type" value="Genomic_DNA"/>
</dbReference>
<accession>A0AAW3V3R5</accession>
<organism evidence="1 2">
    <name type="scientific">Paraburkholderia fungorum</name>
    <dbReference type="NCBI Taxonomy" id="134537"/>
    <lineage>
        <taxon>Bacteria</taxon>
        <taxon>Pseudomonadati</taxon>
        <taxon>Pseudomonadota</taxon>
        <taxon>Betaproteobacteria</taxon>
        <taxon>Burkholderiales</taxon>
        <taxon>Burkholderiaceae</taxon>
        <taxon>Paraburkholderia</taxon>
    </lineage>
</organism>
<name>A0AAW3V3R5_9BURK</name>
<proteinExistence type="predicted"/>
<protein>
    <submittedName>
        <fullName evidence="1">Uncharacterized protein</fullName>
    </submittedName>
</protein>
<comment type="caution">
    <text evidence="1">The sequence shown here is derived from an EMBL/GenBank/DDBJ whole genome shotgun (WGS) entry which is preliminary data.</text>
</comment>
<gene>
    <name evidence="1" type="ORF">GGD69_005314</name>
</gene>
<sequence length="71" mass="7772">MTSSHGVDMAGQYWIDAVQHEKAVGLLREALQHISDKPWEETSLLHARISEFLGSPVQYAGAVALARAGRL</sequence>
<dbReference type="Proteomes" id="UP000518681">
    <property type="component" value="Unassembled WGS sequence"/>
</dbReference>
<reference evidence="1 2" key="1">
    <citation type="submission" date="2020-08" db="EMBL/GenBank/DDBJ databases">
        <title>Genomic Encyclopedia of Type Strains, Phase IV (KMG-V): Genome sequencing to study the core and pangenomes of soil and plant-associated prokaryotes.</title>
        <authorList>
            <person name="Whitman W."/>
        </authorList>
    </citation>
    <scope>NUCLEOTIDE SEQUENCE [LARGE SCALE GENOMIC DNA]</scope>
    <source>
        <strain evidence="1 2">SEMIA 4013</strain>
    </source>
</reference>